<dbReference type="Proteomes" id="UP000267223">
    <property type="component" value="Unassembled WGS sequence"/>
</dbReference>
<reference evidence="2 3" key="1">
    <citation type="submission" date="2018-11" db="EMBL/GenBank/DDBJ databases">
        <title>Draft genome sequence of Ferruginibacter sp. BO-59.</title>
        <authorList>
            <person name="Im W.T."/>
        </authorList>
    </citation>
    <scope>NUCLEOTIDE SEQUENCE [LARGE SCALE GENOMIC DNA]</scope>
    <source>
        <strain evidence="2 3">BO-59</strain>
    </source>
</reference>
<accession>A0A3M9NN69</accession>
<organism evidence="2 3">
    <name type="scientific">Hanamia caeni</name>
    <dbReference type="NCBI Taxonomy" id="2294116"/>
    <lineage>
        <taxon>Bacteria</taxon>
        <taxon>Pseudomonadati</taxon>
        <taxon>Bacteroidota</taxon>
        <taxon>Chitinophagia</taxon>
        <taxon>Chitinophagales</taxon>
        <taxon>Chitinophagaceae</taxon>
        <taxon>Hanamia</taxon>
    </lineage>
</organism>
<dbReference type="GO" id="GO:0007165">
    <property type="term" value="P:signal transduction"/>
    <property type="evidence" value="ECO:0007669"/>
    <property type="project" value="InterPro"/>
</dbReference>
<dbReference type="Pfam" id="PF13676">
    <property type="entry name" value="TIR_2"/>
    <property type="match status" value="1"/>
</dbReference>
<proteinExistence type="predicted"/>
<keyword evidence="2" id="KW-0675">Receptor</keyword>
<dbReference type="SUPFAM" id="SSF52200">
    <property type="entry name" value="Toll/Interleukin receptor TIR domain"/>
    <property type="match status" value="1"/>
</dbReference>
<evidence type="ECO:0000259" key="1">
    <source>
        <dbReference type="PROSITE" id="PS50104"/>
    </source>
</evidence>
<dbReference type="InterPro" id="IPR000157">
    <property type="entry name" value="TIR_dom"/>
</dbReference>
<comment type="caution">
    <text evidence="2">The sequence shown here is derived from an EMBL/GenBank/DDBJ whole genome shotgun (WGS) entry which is preliminary data.</text>
</comment>
<dbReference type="RefSeq" id="WP_123119510.1">
    <property type="nucleotide sequence ID" value="NZ_RJJR01000002.1"/>
</dbReference>
<dbReference type="Gene3D" id="3.40.50.10140">
    <property type="entry name" value="Toll/interleukin-1 receptor homology (TIR) domain"/>
    <property type="match status" value="1"/>
</dbReference>
<evidence type="ECO:0000313" key="2">
    <source>
        <dbReference type="EMBL" id="RNI38945.1"/>
    </source>
</evidence>
<dbReference type="EMBL" id="RJJR01000002">
    <property type="protein sequence ID" value="RNI38945.1"/>
    <property type="molecule type" value="Genomic_DNA"/>
</dbReference>
<protein>
    <submittedName>
        <fullName evidence="2">Toll/interleukin-1 receptor domain-containing protein</fullName>
    </submittedName>
</protein>
<keyword evidence="3" id="KW-1185">Reference proteome</keyword>
<dbReference type="OrthoDB" id="1454815at2"/>
<dbReference type="PROSITE" id="PS50104">
    <property type="entry name" value="TIR"/>
    <property type="match status" value="1"/>
</dbReference>
<dbReference type="AlphaFoldDB" id="A0A3M9NN69"/>
<evidence type="ECO:0000313" key="3">
    <source>
        <dbReference type="Proteomes" id="UP000267223"/>
    </source>
</evidence>
<feature type="domain" description="TIR" evidence="1">
    <location>
        <begin position="3"/>
        <end position="195"/>
    </location>
</feature>
<sequence>MNYAYDIFISYRRDDLTKAWIEKHFVPLLDSHVFYELGRHPVFYIDLQLESGTTWPIALGNALGTCKTIIPLWSKTYLNSVWCACEISHMLEREIKTGFRTLQQPEGLVFPTIIHDGETMPINLSSIQKVEIQDCFNVKMSPDSPKAELLSDKLKPLGKAIASVLDKAPDCQADWKIDTANTFFKQFYINTQAQQTQTPKFI</sequence>
<dbReference type="InterPro" id="IPR035897">
    <property type="entry name" value="Toll_tir_struct_dom_sf"/>
</dbReference>
<gene>
    <name evidence="2" type="ORF">EFY79_04605</name>
</gene>
<name>A0A3M9NN69_9BACT</name>